<dbReference type="Proteomes" id="UP001595075">
    <property type="component" value="Unassembled WGS sequence"/>
</dbReference>
<accession>A0ABR4D234</accession>
<sequence>MESLRAVGRFMETVGLSHSASAVYRHPNRYIPYTVQVETMSYHFGVEIEIISEPHTVQNPLLRAFYYEKVAAALRARGQPSVADTLQDRYRKRAEHYDKWWITKDGSLGNPDHPLIPLEAVSPILTTDEQWEADIDMFWSSWSKVFHMPTSSNACGSHIHVSSSSKNFSVAQLRRIAFGVFLYENNVLQILPASRRTSKWCKSNFSTSAFSWDKEYDITDTQHLKSMRDSIWNDFETEGDLDELPRLMQWDSRRVLWNFQNIRKSGTIEFRGGPRLRGPVHTKRWIAFVVSFIHMCVSKNFGQMRRSSMAPLSMAQFWSAIRTAASDCRVRDSLPRDWEVMIGTSA</sequence>
<reference evidence="1 2" key="1">
    <citation type="journal article" date="2024" name="Commun. Biol.">
        <title>Comparative genomic analysis of thermophilic fungi reveals convergent evolutionary adaptations and gene losses.</title>
        <authorList>
            <person name="Steindorff A.S."/>
            <person name="Aguilar-Pontes M.V."/>
            <person name="Robinson A.J."/>
            <person name="Andreopoulos B."/>
            <person name="LaButti K."/>
            <person name="Kuo A."/>
            <person name="Mondo S."/>
            <person name="Riley R."/>
            <person name="Otillar R."/>
            <person name="Haridas S."/>
            <person name="Lipzen A."/>
            <person name="Grimwood J."/>
            <person name="Schmutz J."/>
            <person name="Clum A."/>
            <person name="Reid I.D."/>
            <person name="Moisan M.C."/>
            <person name="Butler G."/>
            <person name="Nguyen T.T.M."/>
            <person name="Dewar K."/>
            <person name="Conant G."/>
            <person name="Drula E."/>
            <person name="Henrissat B."/>
            <person name="Hansel C."/>
            <person name="Singer S."/>
            <person name="Hutchinson M.I."/>
            <person name="de Vries R.P."/>
            <person name="Natvig D.O."/>
            <person name="Powell A.J."/>
            <person name="Tsang A."/>
            <person name="Grigoriev I.V."/>
        </authorList>
    </citation>
    <scope>NUCLEOTIDE SEQUENCE [LARGE SCALE GENOMIC DNA]</scope>
    <source>
        <strain evidence="1 2">CBS 494.80</strain>
    </source>
</reference>
<dbReference type="EMBL" id="JAZHXI010000001">
    <property type="protein sequence ID" value="KAL2076226.1"/>
    <property type="molecule type" value="Genomic_DNA"/>
</dbReference>
<evidence type="ECO:0008006" key="3">
    <source>
        <dbReference type="Google" id="ProtNLM"/>
    </source>
</evidence>
<evidence type="ECO:0000313" key="1">
    <source>
        <dbReference type="EMBL" id="KAL2076226.1"/>
    </source>
</evidence>
<comment type="caution">
    <text evidence="1">The sequence shown here is derived from an EMBL/GenBank/DDBJ whole genome shotgun (WGS) entry which is preliminary data.</text>
</comment>
<evidence type="ECO:0000313" key="2">
    <source>
        <dbReference type="Proteomes" id="UP001595075"/>
    </source>
</evidence>
<dbReference type="PANTHER" id="PTHR36847">
    <property type="entry name" value="AMIDOLIGASE ENZYME"/>
    <property type="match status" value="1"/>
</dbReference>
<organism evidence="1 2">
    <name type="scientific">Oculimacula yallundae</name>
    <dbReference type="NCBI Taxonomy" id="86028"/>
    <lineage>
        <taxon>Eukaryota</taxon>
        <taxon>Fungi</taxon>
        <taxon>Dikarya</taxon>
        <taxon>Ascomycota</taxon>
        <taxon>Pezizomycotina</taxon>
        <taxon>Leotiomycetes</taxon>
        <taxon>Helotiales</taxon>
        <taxon>Ploettnerulaceae</taxon>
        <taxon>Oculimacula</taxon>
    </lineage>
</organism>
<dbReference type="PANTHER" id="PTHR36847:SF1">
    <property type="entry name" value="AMIDOLIGASE ENZYME"/>
    <property type="match status" value="1"/>
</dbReference>
<protein>
    <recommendedName>
        <fullName evidence="3">Amidoligase enzyme</fullName>
    </recommendedName>
</protein>
<proteinExistence type="predicted"/>
<dbReference type="InterPro" id="IPR022025">
    <property type="entry name" value="Amidoligase_2"/>
</dbReference>
<gene>
    <name evidence="1" type="ORF">VTL71DRAFT_1169</name>
</gene>
<keyword evidence="2" id="KW-1185">Reference proteome</keyword>
<dbReference type="Pfam" id="PF12224">
    <property type="entry name" value="Amidoligase_2"/>
    <property type="match status" value="1"/>
</dbReference>
<name>A0ABR4D234_9HELO</name>